<accession>A0A2V0NX19</accession>
<evidence type="ECO:0000256" key="3">
    <source>
        <dbReference type="SAM" id="SignalP"/>
    </source>
</evidence>
<dbReference type="InParanoid" id="A0A2V0NX19"/>
<dbReference type="PANTHER" id="PTHR24276">
    <property type="entry name" value="POLYSERASE-RELATED"/>
    <property type="match status" value="1"/>
</dbReference>
<dbReference type="PROSITE" id="PS50240">
    <property type="entry name" value="TRYPSIN_DOM"/>
    <property type="match status" value="1"/>
</dbReference>
<organism evidence="5 6">
    <name type="scientific">Raphidocelis subcapitata</name>
    <dbReference type="NCBI Taxonomy" id="307507"/>
    <lineage>
        <taxon>Eukaryota</taxon>
        <taxon>Viridiplantae</taxon>
        <taxon>Chlorophyta</taxon>
        <taxon>core chlorophytes</taxon>
        <taxon>Chlorophyceae</taxon>
        <taxon>CS clade</taxon>
        <taxon>Sphaeropleales</taxon>
        <taxon>Selenastraceae</taxon>
        <taxon>Raphidocelis</taxon>
    </lineage>
</organism>
<gene>
    <name evidence="5" type="ORF">Rsub_05270</name>
</gene>
<name>A0A2V0NX19_9CHLO</name>
<dbReference type="InterPro" id="IPR009003">
    <property type="entry name" value="Peptidase_S1_PA"/>
</dbReference>
<dbReference type="Gene3D" id="2.40.10.10">
    <property type="entry name" value="Trypsin-like serine proteases"/>
    <property type="match status" value="1"/>
</dbReference>
<dbReference type="CDD" id="cd00190">
    <property type="entry name" value="Tryp_SPc"/>
    <property type="match status" value="1"/>
</dbReference>
<dbReference type="InterPro" id="IPR001314">
    <property type="entry name" value="Peptidase_S1A"/>
</dbReference>
<evidence type="ECO:0000313" key="5">
    <source>
        <dbReference type="EMBL" id="GBF92188.1"/>
    </source>
</evidence>
<feature type="signal peptide" evidence="3">
    <location>
        <begin position="1"/>
        <end position="42"/>
    </location>
</feature>
<dbReference type="PROSITE" id="PS00135">
    <property type="entry name" value="TRYPSIN_SER"/>
    <property type="match status" value="1"/>
</dbReference>
<dbReference type="OrthoDB" id="545839at2759"/>
<feature type="chain" id="PRO_5015944110" description="Peptidase S1 domain-containing protein" evidence="3">
    <location>
        <begin position="43"/>
        <end position="436"/>
    </location>
</feature>
<dbReference type="STRING" id="307507.A0A2V0NX19"/>
<evidence type="ECO:0000256" key="2">
    <source>
        <dbReference type="ARBA" id="ARBA00023157"/>
    </source>
</evidence>
<dbReference type="AlphaFoldDB" id="A0A2V0NX19"/>
<keyword evidence="2" id="KW-1015">Disulfide bond</keyword>
<dbReference type="InterPro" id="IPR043504">
    <property type="entry name" value="Peptidase_S1_PA_chymotrypsin"/>
</dbReference>
<dbReference type="Pfam" id="PF00089">
    <property type="entry name" value="Trypsin"/>
    <property type="match status" value="1"/>
</dbReference>
<dbReference type="SMART" id="SM00020">
    <property type="entry name" value="Tryp_SPc"/>
    <property type="match status" value="1"/>
</dbReference>
<protein>
    <recommendedName>
        <fullName evidence="4">Peptidase S1 domain-containing protein</fullName>
    </recommendedName>
</protein>
<comment type="caution">
    <text evidence="5">The sequence shown here is derived from an EMBL/GenBank/DDBJ whole genome shotgun (WGS) entry which is preliminary data.</text>
</comment>
<keyword evidence="6" id="KW-1185">Reference proteome</keyword>
<dbReference type="GO" id="GO:0006508">
    <property type="term" value="P:proteolysis"/>
    <property type="evidence" value="ECO:0007669"/>
    <property type="project" value="InterPro"/>
</dbReference>
<dbReference type="Proteomes" id="UP000247498">
    <property type="component" value="Unassembled WGS sequence"/>
</dbReference>
<dbReference type="EMBL" id="BDRX01000030">
    <property type="protein sequence ID" value="GBF92188.1"/>
    <property type="molecule type" value="Genomic_DNA"/>
</dbReference>
<dbReference type="PANTHER" id="PTHR24276:SF98">
    <property type="entry name" value="FI18310P1-RELATED"/>
    <property type="match status" value="1"/>
</dbReference>
<dbReference type="GO" id="GO:0004252">
    <property type="term" value="F:serine-type endopeptidase activity"/>
    <property type="evidence" value="ECO:0007669"/>
    <property type="project" value="InterPro"/>
</dbReference>
<evidence type="ECO:0000256" key="1">
    <source>
        <dbReference type="ARBA" id="ARBA00007664"/>
    </source>
</evidence>
<dbReference type="InterPro" id="IPR050430">
    <property type="entry name" value="Peptidase_S1"/>
</dbReference>
<dbReference type="SUPFAM" id="SSF50494">
    <property type="entry name" value="Trypsin-like serine proteases"/>
    <property type="match status" value="1"/>
</dbReference>
<evidence type="ECO:0000259" key="4">
    <source>
        <dbReference type="PROSITE" id="PS50240"/>
    </source>
</evidence>
<evidence type="ECO:0000313" key="6">
    <source>
        <dbReference type="Proteomes" id="UP000247498"/>
    </source>
</evidence>
<proteinExistence type="inferred from homology"/>
<comment type="similarity">
    <text evidence="1">Belongs to the peptidase S1 family.</text>
</comment>
<reference evidence="5 6" key="1">
    <citation type="journal article" date="2018" name="Sci. Rep.">
        <title>Raphidocelis subcapitata (=Pseudokirchneriella subcapitata) provides an insight into genome evolution and environmental adaptations in the Sphaeropleales.</title>
        <authorList>
            <person name="Suzuki S."/>
            <person name="Yamaguchi H."/>
            <person name="Nakajima N."/>
            <person name="Kawachi M."/>
        </authorList>
    </citation>
    <scope>NUCLEOTIDE SEQUENCE [LARGE SCALE GENOMIC DNA]</scope>
    <source>
        <strain evidence="5 6">NIES-35</strain>
    </source>
</reference>
<feature type="domain" description="Peptidase S1" evidence="4">
    <location>
        <begin position="81"/>
        <end position="325"/>
    </location>
</feature>
<dbReference type="InterPro" id="IPR033116">
    <property type="entry name" value="TRYPSIN_SER"/>
</dbReference>
<sequence>MAPRAVQRRRVRAARLAPPALALVLALAPLLLAAALLRPCAAQALAEGHAAADDSASGDGAGGSGGAASLQRQQGGVEPFVVGGSLAPPLRFPYIASLRFPPSYSYTSCGASLLGRAVALTAHHCRPKAGKSRVYLGSNDEADQDIQLGIARVVKYPRARYKTQDLALLFLDACVAPGQRAEPIRIATQAEFDAAAAGGLLMFSGWGMSTSYGHYPDQLRYGYGRYIDPGQCKFNRNPEAQFCAGELPAVPGSNSGTAVQDTASGDSGGPIVLNLASGAAPLNGPAAEDRLVGLTSWGKGAGRSGFPGVYTNIVAAADWVQYQIDANRRPCEPNATAAFELASAGRLWYGRPSDTLKLAEGQGAPECRAACEAEFAPGDAAAPGCVAFAVSAAGGGKRRCEMFHGQVPPRLCGACEKKRGCDKGSEGAYRLVWKYG</sequence>
<keyword evidence="3" id="KW-0732">Signal</keyword>
<dbReference type="PRINTS" id="PR00722">
    <property type="entry name" value="CHYMOTRYPSIN"/>
</dbReference>
<dbReference type="InterPro" id="IPR001254">
    <property type="entry name" value="Trypsin_dom"/>
</dbReference>